<keyword evidence="4" id="KW-0804">Transcription</keyword>
<dbReference type="InterPro" id="IPR009057">
    <property type="entry name" value="Homeodomain-like_sf"/>
</dbReference>
<dbReference type="Pfam" id="PF00440">
    <property type="entry name" value="TetR_N"/>
    <property type="match status" value="1"/>
</dbReference>
<dbReference type="PANTHER" id="PTHR30055:SF151">
    <property type="entry name" value="TRANSCRIPTIONAL REGULATORY PROTEIN"/>
    <property type="match status" value="1"/>
</dbReference>
<evidence type="ECO:0000256" key="3">
    <source>
        <dbReference type="ARBA" id="ARBA00023125"/>
    </source>
</evidence>
<dbReference type="SUPFAM" id="SSF48498">
    <property type="entry name" value="Tetracyclin repressor-like, C-terminal domain"/>
    <property type="match status" value="1"/>
</dbReference>
<dbReference type="InterPro" id="IPR050109">
    <property type="entry name" value="HTH-type_TetR-like_transc_reg"/>
</dbReference>
<evidence type="ECO:0000256" key="4">
    <source>
        <dbReference type="ARBA" id="ARBA00023163"/>
    </source>
</evidence>
<comment type="caution">
    <text evidence="7">The sequence shown here is derived from an EMBL/GenBank/DDBJ whole genome shotgun (WGS) entry which is preliminary data.</text>
</comment>
<dbReference type="InterPro" id="IPR003012">
    <property type="entry name" value="Tet_transcr_reg_TetR"/>
</dbReference>
<gene>
    <name evidence="7" type="ORF">HNR67_002812</name>
</gene>
<sequence length="205" mass="21587">MLDTALEFVDRHGLAALSMRKLGAELDVEAMTLYYYVPSKAALLDALVDRVSELSRPTAAAAADPPADRLRAFAHALRATLIRHPGVLPLVATRPLHSADSLPFMESSLAGLRATGLTAGQAMDLLNVIGTFVIGHTLAEVGRPPGHEDTAETDLPELDPAEYPNLAEVVATGTGLDQADRFARAVEVLLAGFGGSQLTAAPVTR</sequence>
<dbReference type="PROSITE" id="PS50977">
    <property type="entry name" value="HTH_TETR_2"/>
    <property type="match status" value="1"/>
</dbReference>
<protein>
    <submittedName>
        <fullName evidence="7">AcrR family transcriptional regulator</fullName>
    </submittedName>
</protein>
<dbReference type="InterPro" id="IPR004111">
    <property type="entry name" value="Repressor_TetR_C"/>
</dbReference>
<dbReference type="GO" id="GO:0003700">
    <property type="term" value="F:DNA-binding transcription factor activity"/>
    <property type="evidence" value="ECO:0007669"/>
    <property type="project" value="TreeGrafter"/>
</dbReference>
<keyword evidence="3 5" id="KW-0238">DNA-binding</keyword>
<dbReference type="SUPFAM" id="SSF46689">
    <property type="entry name" value="Homeodomain-like"/>
    <property type="match status" value="1"/>
</dbReference>
<evidence type="ECO:0000313" key="8">
    <source>
        <dbReference type="Proteomes" id="UP000533598"/>
    </source>
</evidence>
<reference evidence="7 8" key="1">
    <citation type="submission" date="2020-08" db="EMBL/GenBank/DDBJ databases">
        <title>Sequencing the genomes of 1000 actinobacteria strains.</title>
        <authorList>
            <person name="Klenk H.-P."/>
        </authorList>
    </citation>
    <scope>NUCLEOTIDE SEQUENCE [LARGE SCALE GENOMIC DNA]</scope>
    <source>
        <strain evidence="7 8">DSM 44230</strain>
    </source>
</reference>
<dbReference type="GO" id="GO:0046677">
    <property type="term" value="P:response to antibiotic"/>
    <property type="evidence" value="ECO:0007669"/>
    <property type="project" value="InterPro"/>
</dbReference>
<dbReference type="RefSeq" id="WP_221489890.1">
    <property type="nucleotide sequence ID" value="NZ_BAAAUI010000042.1"/>
</dbReference>
<dbReference type="InterPro" id="IPR036271">
    <property type="entry name" value="Tet_transcr_reg_TetR-rel_C_sf"/>
</dbReference>
<evidence type="ECO:0000256" key="1">
    <source>
        <dbReference type="ARBA" id="ARBA00022491"/>
    </source>
</evidence>
<dbReference type="Gene3D" id="1.10.10.60">
    <property type="entry name" value="Homeodomain-like"/>
    <property type="match status" value="1"/>
</dbReference>
<evidence type="ECO:0000256" key="2">
    <source>
        <dbReference type="ARBA" id="ARBA00023015"/>
    </source>
</evidence>
<dbReference type="GO" id="GO:0045892">
    <property type="term" value="P:negative regulation of DNA-templated transcription"/>
    <property type="evidence" value="ECO:0007669"/>
    <property type="project" value="InterPro"/>
</dbReference>
<dbReference type="PANTHER" id="PTHR30055">
    <property type="entry name" value="HTH-TYPE TRANSCRIPTIONAL REGULATOR RUTR"/>
    <property type="match status" value="1"/>
</dbReference>
<dbReference type="Proteomes" id="UP000533598">
    <property type="component" value="Unassembled WGS sequence"/>
</dbReference>
<dbReference type="Pfam" id="PF02909">
    <property type="entry name" value="TetR_C_1"/>
    <property type="match status" value="1"/>
</dbReference>
<organism evidence="7 8">
    <name type="scientific">Crossiella cryophila</name>
    <dbReference type="NCBI Taxonomy" id="43355"/>
    <lineage>
        <taxon>Bacteria</taxon>
        <taxon>Bacillati</taxon>
        <taxon>Actinomycetota</taxon>
        <taxon>Actinomycetes</taxon>
        <taxon>Pseudonocardiales</taxon>
        <taxon>Pseudonocardiaceae</taxon>
        <taxon>Crossiella</taxon>
    </lineage>
</organism>
<dbReference type="AlphaFoldDB" id="A0A7W7C8U6"/>
<name>A0A7W7C8U6_9PSEU</name>
<dbReference type="InterPro" id="IPR001647">
    <property type="entry name" value="HTH_TetR"/>
</dbReference>
<proteinExistence type="predicted"/>
<accession>A0A7W7C8U6</accession>
<feature type="domain" description="HTH tetR-type" evidence="6">
    <location>
        <begin position="1"/>
        <end position="55"/>
    </location>
</feature>
<dbReference type="EMBL" id="JACHMH010000001">
    <property type="protein sequence ID" value="MBB4676694.1"/>
    <property type="molecule type" value="Genomic_DNA"/>
</dbReference>
<evidence type="ECO:0000313" key="7">
    <source>
        <dbReference type="EMBL" id="MBB4676694.1"/>
    </source>
</evidence>
<dbReference type="GO" id="GO:0000976">
    <property type="term" value="F:transcription cis-regulatory region binding"/>
    <property type="evidence" value="ECO:0007669"/>
    <property type="project" value="TreeGrafter"/>
</dbReference>
<dbReference type="Gene3D" id="1.10.357.10">
    <property type="entry name" value="Tetracycline Repressor, domain 2"/>
    <property type="match status" value="1"/>
</dbReference>
<keyword evidence="8" id="KW-1185">Reference proteome</keyword>
<feature type="DNA-binding region" description="H-T-H motif" evidence="5">
    <location>
        <begin position="18"/>
        <end position="37"/>
    </location>
</feature>
<evidence type="ECO:0000256" key="5">
    <source>
        <dbReference type="PROSITE-ProRule" id="PRU00335"/>
    </source>
</evidence>
<evidence type="ECO:0000259" key="6">
    <source>
        <dbReference type="PROSITE" id="PS50977"/>
    </source>
</evidence>
<keyword evidence="1" id="KW-0678">Repressor</keyword>
<keyword evidence="2" id="KW-0805">Transcription regulation</keyword>
<dbReference type="PRINTS" id="PR00400">
    <property type="entry name" value="TETREPRESSOR"/>
</dbReference>